<comment type="function">
    <text evidence="9">DNA polymerase III is a complex, multichain enzyme responsible for most of the replicative synthesis in bacteria. This DNA polymerase also exhibits 3' to 5' exonuclease activity. The alpha chain is the DNA polymerase.</text>
</comment>
<evidence type="ECO:0000256" key="3">
    <source>
        <dbReference type="ARBA" id="ARBA00012417"/>
    </source>
</evidence>
<dbReference type="PANTHER" id="PTHR32294">
    <property type="entry name" value="DNA POLYMERASE III SUBUNIT ALPHA"/>
    <property type="match status" value="1"/>
</dbReference>
<dbReference type="Pfam" id="PF17657">
    <property type="entry name" value="DNA_pol3_finger"/>
    <property type="match status" value="1"/>
</dbReference>
<dbReference type="InterPro" id="IPR003141">
    <property type="entry name" value="Pol/His_phosphatase_N"/>
</dbReference>
<evidence type="ECO:0000256" key="9">
    <source>
        <dbReference type="ARBA" id="ARBA00025611"/>
    </source>
</evidence>
<protein>
    <recommendedName>
        <fullName evidence="4">DNA polymerase III subunit alpha</fullName>
        <ecNumber evidence="3">2.7.7.7</ecNumber>
    </recommendedName>
</protein>
<dbReference type="Pfam" id="PF01336">
    <property type="entry name" value="tRNA_anti-codon"/>
    <property type="match status" value="1"/>
</dbReference>
<dbReference type="NCBIfam" id="TIGR00594">
    <property type="entry name" value="polc"/>
    <property type="match status" value="1"/>
</dbReference>
<dbReference type="InterPro" id="IPR016195">
    <property type="entry name" value="Pol/histidinol_Pase-like"/>
</dbReference>
<dbReference type="EC" id="2.7.7.7" evidence="3"/>
<dbReference type="Proteomes" id="UP001230005">
    <property type="component" value="Unassembled WGS sequence"/>
</dbReference>
<dbReference type="CDD" id="cd04485">
    <property type="entry name" value="DnaE_OBF"/>
    <property type="match status" value="1"/>
</dbReference>
<evidence type="ECO:0000256" key="5">
    <source>
        <dbReference type="ARBA" id="ARBA00022679"/>
    </source>
</evidence>
<evidence type="ECO:0000313" key="13">
    <source>
        <dbReference type="Proteomes" id="UP001230005"/>
    </source>
</evidence>
<dbReference type="Gene3D" id="2.40.50.140">
    <property type="entry name" value="Nucleic acid-binding proteins"/>
    <property type="match status" value="1"/>
</dbReference>
<comment type="similarity">
    <text evidence="2">Belongs to the DNA polymerase type-C family. DnaE subfamily.</text>
</comment>
<dbReference type="Pfam" id="PF14579">
    <property type="entry name" value="HHH_6"/>
    <property type="match status" value="1"/>
</dbReference>
<accession>A0ABT9ZY37</accession>
<dbReference type="SUPFAM" id="SSF160975">
    <property type="entry name" value="AF1531-like"/>
    <property type="match status" value="1"/>
</dbReference>
<comment type="catalytic activity">
    <reaction evidence="10">
        <text>DNA(n) + a 2'-deoxyribonucleoside 5'-triphosphate = DNA(n+1) + diphosphate</text>
        <dbReference type="Rhea" id="RHEA:22508"/>
        <dbReference type="Rhea" id="RHEA-COMP:17339"/>
        <dbReference type="Rhea" id="RHEA-COMP:17340"/>
        <dbReference type="ChEBI" id="CHEBI:33019"/>
        <dbReference type="ChEBI" id="CHEBI:61560"/>
        <dbReference type="ChEBI" id="CHEBI:173112"/>
        <dbReference type="EC" id="2.7.7.7"/>
    </reaction>
</comment>
<dbReference type="SUPFAM" id="SSF89550">
    <property type="entry name" value="PHP domain-like"/>
    <property type="match status" value="1"/>
</dbReference>
<dbReference type="Pfam" id="PF07733">
    <property type="entry name" value="DNA_pol3_alpha"/>
    <property type="match status" value="1"/>
</dbReference>
<evidence type="ECO:0000256" key="1">
    <source>
        <dbReference type="ARBA" id="ARBA00004496"/>
    </source>
</evidence>
<name>A0ABT9ZY37_9BACI</name>
<comment type="subcellular location">
    <subcellularLocation>
        <location evidence="1">Cytoplasm</location>
    </subcellularLocation>
</comment>
<dbReference type="InterPro" id="IPR012340">
    <property type="entry name" value="NA-bd_OB-fold"/>
</dbReference>
<sequence length="1135" mass="128777">MSFVHLHVHSEYSLLRSTGKIKELVSRAKSLGYTALALTDVDAMYGVIPFYKACKESGIHPIIGVELAYAPDDHNDTEAIKNRIVLLAENNEGYKSLTRLTTYANERYSRFSPYITYSDLEKNNKGMIAIVPFAEGFVQGCINNGQTVEASNHFQWLQQTFGENNVFIEIQNHWQPSEREKLLKLSEWLKDVALTVPLVASNHVHFTVPEQRSAHKVMQAIRLGMKLEELPNRYSSEHYYLKSPEEMIELFHNWQGACAETVRISNRCHVTIELGQAILPHFPVPDGRSAKEYLKHLCYEGMRERYSNPVPEITKRLEYELKVISEMNYEDYFLIVADFMNYAHQQNILTGPGRGSAAGSIVAYVLKITDVDPIKYGLLFERFLNPERISMPDIDIDFPDNRRDEVIQYVKDKYGKDHVAQIITFGTLAAKAAVRDVGRVLGIELAIIDKIAKNIPSRPQITLDQAISESPFLKEWIEKEEQIKELFKIARDVEGLPRHSSIHAAGVVMSKNPLIDVVPLQEGNDGLYLTQFPMGDLEEIGLLKMDFLGLRNLSFIELILRSVKENRGVNIQLSSIPLDDKKTFELLGKGETSGIFQLESSGMKSVLKRLKPTEFEDIVAVNALYRPGPMENIPLYIKRKHGEENVIYPHPTLEPILKTTHGVLIYQEQIMQIASKMAGFSLGEADILRRAVGKKKLEVLEQEREKFIKGSLKQGYSEEVASQMYNLIVRFANYGFNRSHAVAYSIIAYYLAYLKANYPIEFISALMGTVVHHHEKLGEYVAEARRQGIIVHPPSINTSGAQFTIKNGEIWIGLAAVKNVGLPAVQSIVKEREVSPFQSLFDLCTRIPAKVLPKRAIDALVVAGALDELHPERAQLLASVEEALEYGEKYREHTLTMQTELFYEELKEPEYISVPPLSEREQLNFEKQVLGFYASGHPIESELTIVAPYFRLPLHGVKEKKGNEEVVRIAGLVEDVKVIQTKKKQQMAFVHFTDETGSIDLTVFPAELEKNRLKLQKGELLFVEGKRQEHNGEVKIILVKCITISNLKAKQAKKEKGRLYLKISTLMEKQNKLDQLKKILEDNPGDISVILYYERTKKAITLTEMWNVSSDKSFLMKLKGMLGVNNVILKSGTKV</sequence>
<proteinExistence type="inferred from homology"/>
<comment type="caution">
    <text evidence="12">The sequence shown here is derived from an EMBL/GenBank/DDBJ whole genome shotgun (WGS) entry which is preliminary data.</text>
</comment>
<evidence type="ECO:0000313" key="12">
    <source>
        <dbReference type="EMBL" id="MDQ0255040.1"/>
    </source>
</evidence>
<feature type="domain" description="Polymerase/histidinol phosphatase N-terminal" evidence="11">
    <location>
        <begin position="4"/>
        <end position="71"/>
    </location>
</feature>
<dbReference type="InterPro" id="IPR004365">
    <property type="entry name" value="NA-bd_OB_tRNA"/>
</dbReference>
<dbReference type="InterPro" id="IPR011708">
    <property type="entry name" value="DNA_pol3_alpha_NTPase_dom"/>
</dbReference>
<reference evidence="12 13" key="1">
    <citation type="submission" date="2023-07" db="EMBL/GenBank/DDBJ databases">
        <title>Genomic Encyclopedia of Type Strains, Phase IV (KMG-IV): sequencing the most valuable type-strain genomes for metagenomic binning, comparative biology and taxonomic classification.</title>
        <authorList>
            <person name="Goeker M."/>
        </authorList>
    </citation>
    <scope>NUCLEOTIDE SEQUENCE [LARGE SCALE GENOMIC DNA]</scope>
    <source>
        <strain evidence="12 13">DSM 9768</strain>
    </source>
</reference>
<keyword evidence="5 12" id="KW-0808">Transferase</keyword>
<dbReference type="Gene3D" id="3.20.20.140">
    <property type="entry name" value="Metal-dependent hydrolases"/>
    <property type="match status" value="1"/>
</dbReference>
<dbReference type="Gene3D" id="1.10.10.1600">
    <property type="entry name" value="Bacterial DNA polymerase III alpha subunit, thumb domain"/>
    <property type="match status" value="1"/>
</dbReference>
<dbReference type="InterPro" id="IPR004013">
    <property type="entry name" value="PHP_dom"/>
</dbReference>
<evidence type="ECO:0000256" key="7">
    <source>
        <dbReference type="ARBA" id="ARBA00022705"/>
    </source>
</evidence>
<dbReference type="InterPro" id="IPR004805">
    <property type="entry name" value="DnaE2/DnaE/PolC"/>
</dbReference>
<keyword evidence="8" id="KW-0239">DNA-directed DNA polymerase</keyword>
<organism evidence="12 13">
    <name type="scientific">Evansella vedderi</name>
    <dbReference type="NCBI Taxonomy" id="38282"/>
    <lineage>
        <taxon>Bacteria</taxon>
        <taxon>Bacillati</taxon>
        <taxon>Bacillota</taxon>
        <taxon>Bacilli</taxon>
        <taxon>Bacillales</taxon>
        <taxon>Bacillaceae</taxon>
        <taxon>Evansella</taxon>
    </lineage>
</organism>
<dbReference type="RefSeq" id="WP_307325835.1">
    <property type="nucleotide sequence ID" value="NZ_JAUSUG010000008.1"/>
</dbReference>
<dbReference type="NCBIfam" id="NF005298">
    <property type="entry name" value="PRK06826.1"/>
    <property type="match status" value="1"/>
</dbReference>
<evidence type="ECO:0000256" key="2">
    <source>
        <dbReference type="ARBA" id="ARBA00009496"/>
    </source>
</evidence>
<evidence type="ECO:0000256" key="8">
    <source>
        <dbReference type="ARBA" id="ARBA00022932"/>
    </source>
</evidence>
<dbReference type="InterPro" id="IPR029460">
    <property type="entry name" value="DNAPol_HHH"/>
</dbReference>
<dbReference type="SMART" id="SM00481">
    <property type="entry name" value="POLIIIAc"/>
    <property type="match status" value="1"/>
</dbReference>
<dbReference type="PANTHER" id="PTHR32294:SF0">
    <property type="entry name" value="DNA POLYMERASE III SUBUNIT ALPHA"/>
    <property type="match status" value="1"/>
</dbReference>
<evidence type="ECO:0000256" key="6">
    <source>
        <dbReference type="ARBA" id="ARBA00022695"/>
    </source>
</evidence>
<gene>
    <name evidence="12" type="ORF">J2S74_002422</name>
</gene>
<dbReference type="InterPro" id="IPR041931">
    <property type="entry name" value="DNA_pol3_alpha_thumb_dom"/>
</dbReference>
<evidence type="ECO:0000259" key="11">
    <source>
        <dbReference type="SMART" id="SM00481"/>
    </source>
</evidence>
<dbReference type="GO" id="GO:0003887">
    <property type="term" value="F:DNA-directed DNA polymerase activity"/>
    <property type="evidence" value="ECO:0007669"/>
    <property type="project" value="UniProtKB-EC"/>
</dbReference>
<dbReference type="Gene3D" id="1.10.150.870">
    <property type="match status" value="1"/>
</dbReference>
<keyword evidence="6 12" id="KW-0548">Nucleotidyltransferase</keyword>
<keyword evidence="7" id="KW-0235">DNA replication</keyword>
<evidence type="ECO:0000256" key="10">
    <source>
        <dbReference type="ARBA" id="ARBA00049244"/>
    </source>
</evidence>
<dbReference type="EMBL" id="JAUSUG010000008">
    <property type="protein sequence ID" value="MDQ0255040.1"/>
    <property type="molecule type" value="Genomic_DNA"/>
</dbReference>
<dbReference type="Pfam" id="PF02811">
    <property type="entry name" value="PHP"/>
    <property type="match status" value="1"/>
</dbReference>
<dbReference type="InterPro" id="IPR040982">
    <property type="entry name" value="DNA_pol3_finger"/>
</dbReference>
<evidence type="ECO:0000256" key="4">
    <source>
        <dbReference type="ARBA" id="ARBA00019114"/>
    </source>
</evidence>
<dbReference type="NCBIfam" id="NF004226">
    <property type="entry name" value="PRK05673.1"/>
    <property type="match status" value="1"/>
</dbReference>
<keyword evidence="13" id="KW-1185">Reference proteome</keyword>